<gene>
    <name evidence="2" type="ORF">GCM10023187_01550</name>
</gene>
<organism evidence="2 3">
    <name type="scientific">Nibrella viscosa</name>
    <dbReference type="NCBI Taxonomy" id="1084524"/>
    <lineage>
        <taxon>Bacteria</taxon>
        <taxon>Pseudomonadati</taxon>
        <taxon>Bacteroidota</taxon>
        <taxon>Cytophagia</taxon>
        <taxon>Cytophagales</taxon>
        <taxon>Spirosomataceae</taxon>
        <taxon>Nibrella</taxon>
    </lineage>
</organism>
<keyword evidence="1" id="KW-0732">Signal</keyword>
<dbReference type="Proteomes" id="UP001500936">
    <property type="component" value="Unassembled WGS sequence"/>
</dbReference>
<comment type="caution">
    <text evidence="2">The sequence shown here is derived from an EMBL/GenBank/DDBJ whole genome shotgun (WGS) entry which is preliminary data.</text>
</comment>
<proteinExistence type="predicted"/>
<protein>
    <submittedName>
        <fullName evidence="2">Uncharacterized protein</fullName>
    </submittedName>
</protein>
<keyword evidence="3" id="KW-1185">Reference proteome</keyword>
<evidence type="ECO:0000256" key="1">
    <source>
        <dbReference type="SAM" id="SignalP"/>
    </source>
</evidence>
<dbReference type="EMBL" id="BAABHB010000001">
    <property type="protein sequence ID" value="GAA4395067.1"/>
    <property type="molecule type" value="Genomic_DNA"/>
</dbReference>
<name>A0ABP8JSF5_9BACT</name>
<evidence type="ECO:0000313" key="3">
    <source>
        <dbReference type="Proteomes" id="UP001500936"/>
    </source>
</evidence>
<sequence>MKRRLFVRKIAAAGVTIPFLSLPSFAVSPAISWQQQAADDIRKGFIGTIRQIHLTHTYHPEVTSTSALRQLAQQDIELAGALAGINLSAAGNMRFAETPSAPFGSYAAQFQSGGVRVYWQGLARHGSDPTPPAQTIQLVGSKGILNTTPDGPGYQVQDYTGRVLRQLGSKPLPAYPKA</sequence>
<reference evidence="3" key="1">
    <citation type="journal article" date="2019" name="Int. J. Syst. Evol. Microbiol.">
        <title>The Global Catalogue of Microorganisms (GCM) 10K type strain sequencing project: providing services to taxonomists for standard genome sequencing and annotation.</title>
        <authorList>
            <consortium name="The Broad Institute Genomics Platform"/>
            <consortium name="The Broad Institute Genome Sequencing Center for Infectious Disease"/>
            <person name="Wu L."/>
            <person name="Ma J."/>
        </authorList>
    </citation>
    <scope>NUCLEOTIDE SEQUENCE [LARGE SCALE GENOMIC DNA]</scope>
    <source>
        <strain evidence="3">JCM 17925</strain>
    </source>
</reference>
<accession>A0ABP8JSF5</accession>
<feature type="chain" id="PRO_5046848103" evidence="1">
    <location>
        <begin position="27"/>
        <end position="178"/>
    </location>
</feature>
<feature type="signal peptide" evidence="1">
    <location>
        <begin position="1"/>
        <end position="26"/>
    </location>
</feature>
<dbReference type="RefSeq" id="WP_345262944.1">
    <property type="nucleotide sequence ID" value="NZ_BAABHB010000001.1"/>
</dbReference>
<evidence type="ECO:0000313" key="2">
    <source>
        <dbReference type="EMBL" id="GAA4395067.1"/>
    </source>
</evidence>